<gene>
    <name evidence="1" type="ORF">SY111_15430</name>
</gene>
<reference evidence="1" key="1">
    <citation type="submission" date="2019-10" db="EMBL/GenBank/DDBJ databases">
        <title>Lactobacillus agilis SY111 Whole Genome Sequencing Project.</title>
        <authorList>
            <person name="Suzuki S."/>
            <person name="Endo A."/>
            <person name="Maeno S."/>
            <person name="Shiwa Y."/>
            <person name="Matsutani M."/>
            <person name="Kajikawa A."/>
        </authorList>
    </citation>
    <scope>NUCLEOTIDE SEQUENCE</scope>
    <source>
        <strain evidence="1">SY111</strain>
    </source>
</reference>
<protein>
    <submittedName>
        <fullName evidence="1">Uncharacterized protein</fullName>
    </submittedName>
</protein>
<evidence type="ECO:0000313" key="1">
    <source>
        <dbReference type="EMBL" id="GET08919.1"/>
    </source>
</evidence>
<dbReference type="AlphaFoldDB" id="A0A6F9XUI4"/>
<name>A0A6F9XUI4_9LACO</name>
<organism evidence="1">
    <name type="scientific">Ligilactobacillus agilis</name>
    <dbReference type="NCBI Taxonomy" id="1601"/>
    <lineage>
        <taxon>Bacteria</taxon>
        <taxon>Bacillati</taxon>
        <taxon>Bacillota</taxon>
        <taxon>Bacilli</taxon>
        <taxon>Lactobacillales</taxon>
        <taxon>Lactobacillaceae</taxon>
        <taxon>Ligilactobacillus</taxon>
    </lineage>
</organism>
<dbReference type="Proteomes" id="UP000494178">
    <property type="component" value="Unassembled WGS sequence"/>
</dbReference>
<sequence>MNNERELNAIQFKQIMKAHNYCESVTVRINLVRASYYYRLYKQLSTVDNFTSENQQDCAYYQAERYNSVKQALLVAKLECQQGWRLVEDISCYIRKLHRKYSGNFTKLTIQEKGVLDLSRLCETIYNMQNSGKSYDEPDNLHFELLIGGEENKL</sequence>
<dbReference type="RefSeq" id="WP_172586253.1">
    <property type="nucleotide sequence ID" value="NZ_BLAN01000108.1"/>
</dbReference>
<dbReference type="EMBL" id="BLAN01000108">
    <property type="protein sequence ID" value="GET08919.1"/>
    <property type="molecule type" value="Genomic_DNA"/>
</dbReference>
<accession>A0A6F9XUI4</accession>
<comment type="caution">
    <text evidence="1">The sequence shown here is derived from an EMBL/GenBank/DDBJ whole genome shotgun (WGS) entry which is preliminary data.</text>
</comment>
<proteinExistence type="predicted"/>